<keyword evidence="5" id="KW-0460">Magnesium</keyword>
<reference evidence="6 7" key="1">
    <citation type="submission" date="2020-08" db="EMBL/GenBank/DDBJ databases">
        <title>Genomic Encyclopedia of Type Strains, Phase IV (KMG-IV): sequencing the most valuable type-strain genomes for metagenomic binning, comparative biology and taxonomic classification.</title>
        <authorList>
            <person name="Goeker M."/>
        </authorList>
    </citation>
    <scope>NUCLEOTIDE SEQUENCE [LARGE SCALE GENOMIC DNA]</scope>
    <source>
        <strain evidence="6 7">DSM 105074</strain>
    </source>
</reference>
<organism evidence="6 7">
    <name type="scientific">Rhabdobacter roseus</name>
    <dbReference type="NCBI Taxonomy" id="1655419"/>
    <lineage>
        <taxon>Bacteria</taxon>
        <taxon>Pseudomonadati</taxon>
        <taxon>Bacteroidota</taxon>
        <taxon>Cytophagia</taxon>
        <taxon>Cytophagales</taxon>
        <taxon>Cytophagaceae</taxon>
        <taxon>Rhabdobacter</taxon>
    </lineage>
</organism>
<dbReference type="InterPro" id="IPR037171">
    <property type="entry name" value="NagB/RpiA_transferase-like"/>
</dbReference>
<dbReference type="GO" id="GO:0035999">
    <property type="term" value="P:tetrahydrofolate interconversion"/>
    <property type="evidence" value="ECO:0007669"/>
    <property type="project" value="TreeGrafter"/>
</dbReference>
<dbReference type="RefSeq" id="WP_184174738.1">
    <property type="nucleotide sequence ID" value="NZ_JACHGF010000004.1"/>
</dbReference>
<dbReference type="AlphaFoldDB" id="A0A840TX38"/>
<feature type="binding site" evidence="4">
    <location>
        <begin position="137"/>
        <end position="145"/>
    </location>
    <ligand>
        <name>ATP</name>
        <dbReference type="ChEBI" id="CHEBI:30616"/>
    </ligand>
</feature>
<comment type="caution">
    <text evidence="6">The sequence shown here is derived from an EMBL/GenBank/DDBJ whole genome shotgun (WGS) entry which is preliminary data.</text>
</comment>
<dbReference type="Gene3D" id="3.40.50.10420">
    <property type="entry name" value="NagB/RpiA/CoA transferase-like"/>
    <property type="match status" value="1"/>
</dbReference>
<dbReference type="InterPro" id="IPR024185">
    <property type="entry name" value="FTHF_cligase-like_sf"/>
</dbReference>
<evidence type="ECO:0000256" key="3">
    <source>
        <dbReference type="ARBA" id="ARBA00022840"/>
    </source>
</evidence>
<dbReference type="GO" id="GO:0046872">
    <property type="term" value="F:metal ion binding"/>
    <property type="evidence" value="ECO:0007669"/>
    <property type="project" value="UniProtKB-KW"/>
</dbReference>
<keyword evidence="5" id="KW-0479">Metal-binding</keyword>
<dbReference type="Pfam" id="PF01812">
    <property type="entry name" value="5-FTHF_cyc-lig"/>
    <property type="match status" value="1"/>
</dbReference>
<name>A0A840TX38_9BACT</name>
<keyword evidence="7" id="KW-1185">Reference proteome</keyword>
<keyword evidence="2 4" id="KW-0547">Nucleotide-binding</keyword>
<feature type="binding site" evidence="4">
    <location>
        <position position="49"/>
    </location>
    <ligand>
        <name>substrate</name>
    </ligand>
</feature>
<dbReference type="EMBL" id="JACHGF010000004">
    <property type="protein sequence ID" value="MBB5284778.1"/>
    <property type="molecule type" value="Genomic_DNA"/>
</dbReference>
<proteinExistence type="inferred from homology"/>
<dbReference type="PANTHER" id="PTHR23407:SF1">
    <property type="entry name" value="5-FORMYLTETRAHYDROFOLATE CYCLO-LIGASE"/>
    <property type="match status" value="1"/>
</dbReference>
<evidence type="ECO:0000313" key="6">
    <source>
        <dbReference type="EMBL" id="MBB5284778.1"/>
    </source>
</evidence>
<dbReference type="GO" id="GO:0009396">
    <property type="term" value="P:folic acid-containing compound biosynthetic process"/>
    <property type="evidence" value="ECO:0007669"/>
    <property type="project" value="TreeGrafter"/>
</dbReference>
<evidence type="ECO:0000256" key="5">
    <source>
        <dbReference type="RuleBase" id="RU361279"/>
    </source>
</evidence>
<protein>
    <recommendedName>
        <fullName evidence="5">5-formyltetrahydrofolate cyclo-ligase</fullName>
        <ecNumber evidence="5">6.3.3.2</ecNumber>
    </recommendedName>
</protein>
<feature type="binding site" evidence="4">
    <location>
        <position position="56"/>
    </location>
    <ligand>
        <name>substrate</name>
    </ligand>
</feature>
<dbReference type="NCBIfam" id="TIGR02727">
    <property type="entry name" value="MTHFS_bact"/>
    <property type="match status" value="1"/>
</dbReference>
<evidence type="ECO:0000256" key="2">
    <source>
        <dbReference type="ARBA" id="ARBA00022741"/>
    </source>
</evidence>
<comment type="catalytic activity">
    <reaction evidence="5">
        <text>(6S)-5-formyl-5,6,7,8-tetrahydrofolate + ATP = (6R)-5,10-methenyltetrahydrofolate + ADP + phosphate</text>
        <dbReference type="Rhea" id="RHEA:10488"/>
        <dbReference type="ChEBI" id="CHEBI:30616"/>
        <dbReference type="ChEBI" id="CHEBI:43474"/>
        <dbReference type="ChEBI" id="CHEBI:57455"/>
        <dbReference type="ChEBI" id="CHEBI:57457"/>
        <dbReference type="ChEBI" id="CHEBI:456216"/>
        <dbReference type="EC" id="6.3.3.2"/>
    </reaction>
</comment>
<evidence type="ECO:0000256" key="4">
    <source>
        <dbReference type="PIRSR" id="PIRSR006806-1"/>
    </source>
</evidence>
<keyword evidence="3 4" id="KW-0067">ATP-binding</keyword>
<evidence type="ECO:0000256" key="1">
    <source>
        <dbReference type="ARBA" id="ARBA00010638"/>
    </source>
</evidence>
<keyword evidence="6" id="KW-0436">Ligase</keyword>
<dbReference type="PIRSF" id="PIRSF006806">
    <property type="entry name" value="FTHF_cligase"/>
    <property type="match status" value="1"/>
</dbReference>
<comment type="cofactor">
    <cofactor evidence="5">
        <name>Mg(2+)</name>
        <dbReference type="ChEBI" id="CHEBI:18420"/>
    </cofactor>
</comment>
<comment type="similarity">
    <text evidence="1 5">Belongs to the 5-formyltetrahydrofolate cyclo-ligase family.</text>
</comment>
<dbReference type="GO" id="GO:0005524">
    <property type="term" value="F:ATP binding"/>
    <property type="evidence" value="ECO:0007669"/>
    <property type="project" value="UniProtKB-KW"/>
</dbReference>
<evidence type="ECO:0000313" key="7">
    <source>
        <dbReference type="Proteomes" id="UP000557307"/>
    </source>
</evidence>
<dbReference type="InterPro" id="IPR002698">
    <property type="entry name" value="FTHF_cligase"/>
</dbReference>
<dbReference type="Proteomes" id="UP000557307">
    <property type="component" value="Unassembled WGS sequence"/>
</dbReference>
<dbReference type="GO" id="GO:0030272">
    <property type="term" value="F:5-formyltetrahydrofolate cyclo-ligase activity"/>
    <property type="evidence" value="ECO:0007669"/>
    <property type="project" value="UniProtKB-EC"/>
</dbReference>
<accession>A0A840TX38</accession>
<dbReference type="SUPFAM" id="SSF100950">
    <property type="entry name" value="NagB/RpiA/CoA transferase-like"/>
    <property type="match status" value="1"/>
</dbReference>
<sequence>MDKAALRAQFLRRREVLRPDELQRLSFRLAERVLRYLEQHPQQVLHVFLPRVGKNEVNTWLLIEQLRVQRPEVQLVVPRVVPGTFELEHYRLTPEVPLLTSRWGIPEPDPLRAERVLPAGLDLVLVPLLAFDEEGYRLGYGGGFYDRFLPLCRPEVPKIGLSLFAPVACIPDRHAYDRRLDACFAPEADWYWT</sequence>
<dbReference type="EC" id="6.3.3.2" evidence="5"/>
<gene>
    <name evidence="6" type="ORF">HNQ92_002926</name>
</gene>
<dbReference type="PANTHER" id="PTHR23407">
    <property type="entry name" value="ATPASE INHIBITOR/5-FORMYLTETRAHYDROFOLATE CYCLO-LIGASE"/>
    <property type="match status" value="1"/>
</dbReference>
<feature type="binding site" evidence="4">
    <location>
        <begin position="3"/>
        <end position="7"/>
    </location>
    <ligand>
        <name>ATP</name>
        <dbReference type="ChEBI" id="CHEBI:30616"/>
    </ligand>
</feature>